<dbReference type="EMBL" id="JACEEZ010023629">
    <property type="protein sequence ID" value="KAG0711087.1"/>
    <property type="molecule type" value="Genomic_DNA"/>
</dbReference>
<comment type="caution">
    <text evidence="2">The sequence shown here is derived from an EMBL/GenBank/DDBJ whole genome shotgun (WGS) entry which is preliminary data.</text>
</comment>
<feature type="compositionally biased region" description="Basic and acidic residues" evidence="1">
    <location>
        <begin position="32"/>
        <end position="41"/>
    </location>
</feature>
<keyword evidence="3" id="KW-1185">Reference proteome</keyword>
<accession>A0A8J4XNQ4</accession>
<feature type="region of interest" description="Disordered" evidence="1">
    <location>
        <begin position="119"/>
        <end position="151"/>
    </location>
</feature>
<reference evidence="2" key="1">
    <citation type="submission" date="2020-07" db="EMBL/GenBank/DDBJ databases">
        <title>The High-quality genome of the commercially important snow crab, Chionoecetes opilio.</title>
        <authorList>
            <person name="Jeong J.-H."/>
            <person name="Ryu S."/>
        </authorList>
    </citation>
    <scope>NUCLEOTIDE SEQUENCE</scope>
    <source>
        <strain evidence="2">MADBK_172401_WGS</strain>
        <tissue evidence="2">Digestive gland</tissue>
    </source>
</reference>
<dbReference type="AlphaFoldDB" id="A0A8J4XNQ4"/>
<feature type="compositionally biased region" description="Basic and acidic residues" evidence="1">
    <location>
        <begin position="60"/>
        <end position="79"/>
    </location>
</feature>
<feature type="compositionally biased region" description="Basic residues" evidence="1">
    <location>
        <begin position="137"/>
        <end position="151"/>
    </location>
</feature>
<name>A0A8J4XNQ4_CHIOP</name>
<evidence type="ECO:0000313" key="2">
    <source>
        <dbReference type="EMBL" id="KAG0711087.1"/>
    </source>
</evidence>
<proteinExistence type="predicted"/>
<feature type="region of interest" description="Disordered" evidence="1">
    <location>
        <begin position="1"/>
        <end position="95"/>
    </location>
</feature>
<evidence type="ECO:0000256" key="1">
    <source>
        <dbReference type="SAM" id="MobiDB-lite"/>
    </source>
</evidence>
<organism evidence="2 3">
    <name type="scientific">Chionoecetes opilio</name>
    <name type="common">Atlantic snow crab</name>
    <name type="synonym">Cancer opilio</name>
    <dbReference type="NCBI Taxonomy" id="41210"/>
    <lineage>
        <taxon>Eukaryota</taxon>
        <taxon>Metazoa</taxon>
        <taxon>Ecdysozoa</taxon>
        <taxon>Arthropoda</taxon>
        <taxon>Crustacea</taxon>
        <taxon>Multicrustacea</taxon>
        <taxon>Malacostraca</taxon>
        <taxon>Eumalacostraca</taxon>
        <taxon>Eucarida</taxon>
        <taxon>Decapoda</taxon>
        <taxon>Pleocyemata</taxon>
        <taxon>Brachyura</taxon>
        <taxon>Eubrachyura</taxon>
        <taxon>Majoidea</taxon>
        <taxon>Majidae</taxon>
        <taxon>Chionoecetes</taxon>
    </lineage>
</organism>
<dbReference type="Proteomes" id="UP000770661">
    <property type="component" value="Unassembled WGS sequence"/>
</dbReference>
<feature type="compositionally biased region" description="Basic and acidic residues" evidence="1">
    <location>
        <begin position="1"/>
        <end position="20"/>
    </location>
</feature>
<protein>
    <submittedName>
        <fullName evidence="2">Uncharacterized protein</fullName>
    </submittedName>
</protein>
<evidence type="ECO:0000313" key="3">
    <source>
        <dbReference type="Proteomes" id="UP000770661"/>
    </source>
</evidence>
<sequence>MPEPGHRRPWKELRRSERTLGGRFVRQVAVPREGRDPDPLNRKAHPTTRTNEDSWGAIHTGREALMDCPSDEKSPDEHCLGPLPYTPRRDGLGDGVDNRVTVGGIEARTCLKGGLRQDLESKGLIGESAGRVSTTHRPTKGTHAPKSHAGQ</sequence>
<gene>
    <name evidence="2" type="ORF">GWK47_021406</name>
</gene>